<comment type="caution">
    <text evidence="2">The sequence shown here is derived from an EMBL/GenBank/DDBJ whole genome shotgun (WGS) entry which is preliminary data.</text>
</comment>
<accession>A0A9P9XXD7</accession>
<reference evidence="2" key="2">
    <citation type="submission" date="2022-07" db="EMBL/GenBank/DDBJ databases">
        <authorList>
            <person name="Goncalves M.F.M."/>
            <person name="Hilario S."/>
            <person name="Van De Peer Y."/>
            <person name="Esteves A.C."/>
            <person name="Alves A."/>
        </authorList>
    </citation>
    <scope>NUCLEOTIDE SEQUENCE</scope>
    <source>
        <strain evidence="2">MUM 19.33</strain>
    </source>
</reference>
<dbReference type="OrthoDB" id="4973143at2759"/>
<evidence type="ECO:0000256" key="1">
    <source>
        <dbReference type="SAM" id="MobiDB-lite"/>
    </source>
</evidence>
<keyword evidence="3" id="KW-1185">Reference proteome</keyword>
<feature type="region of interest" description="Disordered" evidence="1">
    <location>
        <begin position="162"/>
        <end position="207"/>
    </location>
</feature>
<dbReference type="Proteomes" id="UP001055219">
    <property type="component" value="Unassembled WGS sequence"/>
</dbReference>
<feature type="compositionally biased region" description="Basic and acidic residues" evidence="1">
    <location>
        <begin position="198"/>
        <end position="207"/>
    </location>
</feature>
<evidence type="ECO:0000313" key="2">
    <source>
        <dbReference type="EMBL" id="KAI6779313.1"/>
    </source>
</evidence>
<reference evidence="2" key="1">
    <citation type="journal article" date="2021" name="J Fungi (Basel)">
        <title>Genomic and Metabolomic Analyses of the Marine Fungus Emericellopsis cladophorae: Insights into Saltwater Adaptability Mechanisms and Its Biosynthetic Potential.</title>
        <authorList>
            <person name="Goncalves M.F.M."/>
            <person name="Hilario S."/>
            <person name="Van de Peer Y."/>
            <person name="Esteves A.C."/>
            <person name="Alves A."/>
        </authorList>
    </citation>
    <scope>NUCLEOTIDE SEQUENCE</scope>
    <source>
        <strain evidence="2">MUM 19.33</strain>
    </source>
</reference>
<protein>
    <submittedName>
        <fullName evidence="2">Uncharacterized protein</fullName>
    </submittedName>
</protein>
<name>A0A9P9XXD7_9HYPO</name>
<organism evidence="2 3">
    <name type="scientific">Emericellopsis cladophorae</name>
    <dbReference type="NCBI Taxonomy" id="2686198"/>
    <lineage>
        <taxon>Eukaryota</taxon>
        <taxon>Fungi</taxon>
        <taxon>Dikarya</taxon>
        <taxon>Ascomycota</taxon>
        <taxon>Pezizomycotina</taxon>
        <taxon>Sordariomycetes</taxon>
        <taxon>Hypocreomycetidae</taxon>
        <taxon>Hypocreales</taxon>
        <taxon>Bionectriaceae</taxon>
        <taxon>Emericellopsis</taxon>
    </lineage>
</organism>
<proteinExistence type="predicted"/>
<evidence type="ECO:0000313" key="3">
    <source>
        <dbReference type="Proteomes" id="UP001055219"/>
    </source>
</evidence>
<dbReference type="EMBL" id="JAGIXG020000048">
    <property type="protein sequence ID" value="KAI6779313.1"/>
    <property type="molecule type" value="Genomic_DNA"/>
</dbReference>
<dbReference type="GeneID" id="75826930"/>
<sequence>MAYYGLYWLDDKGAGTHYTMRRNTAYLYRCEVDPKQSLYLLTIETVSPVELRMKRSVVIILQVFGVPRPLCDVVTTYLVWLLRHTARTASRTFIWAATGYVRSREHTAGVYTDGDDSGNTFVVNGFLREALGLAHSELGYAIGGQVPRPVIVSRFAVTIVEEGRGESEGHGEEEETQGPQEPLKTPLMLPMDAWPSLEDSHRRDKME</sequence>
<gene>
    <name evidence="2" type="ORF">J7T54_000411</name>
</gene>
<dbReference type="RefSeq" id="XP_051360169.1">
    <property type="nucleotide sequence ID" value="XM_051508694.1"/>
</dbReference>
<dbReference type="AlphaFoldDB" id="A0A9P9XXD7"/>